<sequence>MRSCNSVVLVFASWLLLFAWTTHELKSYEMQLLLQLRKHLEYPLALDLWENSTAADLCSVHDFFTITCQQDSVTELRIMGGKPAATRATADFTGFAIPNHTLSSSFSIDSFVTTLTRLSSLRVLSLVSLGIWGPLPDKIHRLFALESLDLSSNFLFGSIPPGMSRLVRLQSLTFDDNFFNGTVPDWLGSFTNLTSLSLKSNRLKGQLPSISRITTLTELVLSHNLISGELPDLSSLFNLQLLDLRENNLDSKLPPLPKGLSNVFLSNNSFLGIIPEQFGKLSQLQHLDLSDNHLTGAPPASLFSLPNISYLNLSSNSLSGSLPEHLSCGKALSLVDLSENRLIGELPDCFDTPDDGRIVKLWGNCFSIDAKNQHPAAYCKDKVKGERRISSVMVTAILAGVIGGVLIVVVILLVIRLFLCKRNRTQQTFIQHTAPKVKQDSAPSGFSSELLANARIITEAAKMGNQVAPPYRVFHVKELEEATKNFDLSTFLGEGSIGKVYKGRLENGTTVAIRSVALIRKYSIRYLRLRLDLLSKLHHPHLVGILGHCIDGDDSTIHRLFLVQEFVPNGNFRSHLSESTTDKALKWSERLSVVIGVAKAVHFLHTGVIPPCFNNHLKTNNILLDEHGIAKLSDYGMSIIAAETEKHQAKRDAFESGLHVEKVQDDVYNFGFILLEALVGPIVSARGESFLLNEMTSFSSQDGRRKIVDPIVLTTSSQESLSIVISITNKCISAEPASRPPFEDVLWNLHYAAQVQAAFDDADQKSATASRQSFS</sequence>
<keyword evidence="8" id="KW-0732">Signal</keyword>
<dbReference type="GO" id="GO:0004672">
    <property type="term" value="F:protein kinase activity"/>
    <property type="evidence" value="ECO:0007669"/>
    <property type="project" value="InterPro"/>
</dbReference>
<dbReference type="Pfam" id="PF07714">
    <property type="entry name" value="PK_Tyr_Ser-Thr"/>
    <property type="match status" value="1"/>
</dbReference>
<keyword evidence="6 7" id="KW-0472">Membrane</keyword>
<dbReference type="PANTHER" id="PTHR48006">
    <property type="entry name" value="LEUCINE-RICH REPEAT-CONTAINING PROTEIN DDB_G0281931-RELATED"/>
    <property type="match status" value="1"/>
</dbReference>
<evidence type="ECO:0000256" key="5">
    <source>
        <dbReference type="ARBA" id="ARBA00022989"/>
    </source>
</evidence>
<dbReference type="PROSITE" id="PS50011">
    <property type="entry name" value="PROTEIN_KINASE_DOM"/>
    <property type="match status" value="1"/>
</dbReference>
<feature type="transmembrane region" description="Helical" evidence="7">
    <location>
        <begin position="392"/>
        <end position="419"/>
    </location>
</feature>
<dbReference type="Pfam" id="PF13855">
    <property type="entry name" value="LRR_8"/>
    <property type="match status" value="1"/>
</dbReference>
<dbReference type="OrthoDB" id="676979at2759"/>
<evidence type="ECO:0000256" key="2">
    <source>
        <dbReference type="ARBA" id="ARBA00022614"/>
    </source>
</evidence>
<evidence type="ECO:0000256" key="1">
    <source>
        <dbReference type="ARBA" id="ARBA00004479"/>
    </source>
</evidence>
<gene>
    <name evidence="10" type="ORF">STAS_09408</name>
</gene>
<feature type="domain" description="Protein kinase" evidence="9">
    <location>
        <begin position="486"/>
        <end position="753"/>
    </location>
</feature>
<evidence type="ECO:0000259" key="9">
    <source>
        <dbReference type="PROSITE" id="PS50011"/>
    </source>
</evidence>
<dbReference type="InterPro" id="IPR032675">
    <property type="entry name" value="LRR_dom_sf"/>
</dbReference>
<dbReference type="InterPro" id="IPR003591">
    <property type="entry name" value="Leu-rich_rpt_typical-subtyp"/>
</dbReference>
<evidence type="ECO:0000256" key="4">
    <source>
        <dbReference type="ARBA" id="ARBA00022737"/>
    </source>
</evidence>
<dbReference type="Gene3D" id="3.30.200.20">
    <property type="entry name" value="Phosphorylase Kinase, domain 1"/>
    <property type="match status" value="1"/>
</dbReference>
<dbReference type="Pfam" id="PF00560">
    <property type="entry name" value="LRR_1"/>
    <property type="match status" value="1"/>
</dbReference>
<dbReference type="GO" id="GO:0005524">
    <property type="term" value="F:ATP binding"/>
    <property type="evidence" value="ECO:0007669"/>
    <property type="project" value="InterPro"/>
</dbReference>
<dbReference type="InterPro" id="IPR001245">
    <property type="entry name" value="Ser-Thr/Tyr_kinase_cat_dom"/>
</dbReference>
<dbReference type="FunFam" id="3.80.10.10:FF:000155">
    <property type="entry name" value="Putative inactive leucine-rich repeat receptor-like protein kinase"/>
    <property type="match status" value="1"/>
</dbReference>
<reference evidence="11" key="1">
    <citation type="journal article" date="2019" name="Curr. Biol.">
        <title>Genome Sequence of Striga asiatica Provides Insight into the Evolution of Plant Parasitism.</title>
        <authorList>
            <person name="Yoshida S."/>
            <person name="Kim S."/>
            <person name="Wafula E.K."/>
            <person name="Tanskanen J."/>
            <person name="Kim Y.M."/>
            <person name="Honaas L."/>
            <person name="Yang Z."/>
            <person name="Spallek T."/>
            <person name="Conn C.E."/>
            <person name="Ichihashi Y."/>
            <person name="Cheong K."/>
            <person name="Cui S."/>
            <person name="Der J.P."/>
            <person name="Gundlach H."/>
            <person name="Jiao Y."/>
            <person name="Hori C."/>
            <person name="Ishida J.K."/>
            <person name="Kasahara H."/>
            <person name="Kiba T."/>
            <person name="Kim M.S."/>
            <person name="Koo N."/>
            <person name="Laohavisit A."/>
            <person name="Lee Y.H."/>
            <person name="Lumba S."/>
            <person name="McCourt P."/>
            <person name="Mortimer J.C."/>
            <person name="Mutuku J.M."/>
            <person name="Nomura T."/>
            <person name="Sasaki-Sekimoto Y."/>
            <person name="Seto Y."/>
            <person name="Wang Y."/>
            <person name="Wakatake T."/>
            <person name="Sakakibara H."/>
            <person name="Demura T."/>
            <person name="Yamaguchi S."/>
            <person name="Yoneyama K."/>
            <person name="Manabe R.I."/>
            <person name="Nelson D.C."/>
            <person name="Schulman A.H."/>
            <person name="Timko M.P."/>
            <person name="dePamphilis C.W."/>
            <person name="Choi D."/>
            <person name="Shirasu K."/>
        </authorList>
    </citation>
    <scope>NUCLEOTIDE SEQUENCE [LARGE SCALE GENOMIC DNA]</scope>
    <source>
        <strain evidence="11">cv. UVA1</strain>
    </source>
</reference>
<evidence type="ECO:0000256" key="7">
    <source>
        <dbReference type="SAM" id="Phobius"/>
    </source>
</evidence>
<dbReference type="EMBL" id="BKCP01004738">
    <property type="protein sequence ID" value="GER33281.1"/>
    <property type="molecule type" value="Genomic_DNA"/>
</dbReference>
<evidence type="ECO:0000256" key="6">
    <source>
        <dbReference type="ARBA" id="ARBA00023136"/>
    </source>
</evidence>
<feature type="signal peptide" evidence="8">
    <location>
        <begin position="1"/>
        <end position="27"/>
    </location>
</feature>
<keyword evidence="5 7" id="KW-1133">Transmembrane helix</keyword>
<dbReference type="GO" id="GO:0006952">
    <property type="term" value="P:defense response"/>
    <property type="evidence" value="ECO:0007669"/>
    <property type="project" value="UniProtKB-ARBA"/>
</dbReference>
<dbReference type="Proteomes" id="UP000325081">
    <property type="component" value="Unassembled WGS sequence"/>
</dbReference>
<dbReference type="SUPFAM" id="SSF56112">
    <property type="entry name" value="Protein kinase-like (PK-like)"/>
    <property type="match status" value="1"/>
</dbReference>
<dbReference type="Gene3D" id="3.80.10.10">
    <property type="entry name" value="Ribonuclease Inhibitor"/>
    <property type="match status" value="2"/>
</dbReference>
<dbReference type="PROSITE" id="PS51450">
    <property type="entry name" value="LRR"/>
    <property type="match status" value="1"/>
</dbReference>
<keyword evidence="10" id="KW-0808">Transferase</keyword>
<dbReference type="PRINTS" id="PR00019">
    <property type="entry name" value="LEURICHRPT"/>
</dbReference>
<dbReference type="GO" id="GO:0016020">
    <property type="term" value="C:membrane"/>
    <property type="evidence" value="ECO:0007669"/>
    <property type="project" value="UniProtKB-SubCell"/>
</dbReference>
<dbReference type="AlphaFoldDB" id="A0A5A7PKW2"/>
<dbReference type="SMART" id="SM00369">
    <property type="entry name" value="LRR_TYP"/>
    <property type="match status" value="4"/>
</dbReference>
<protein>
    <submittedName>
        <fullName evidence="10">Leucine-rich repeat protein kinase family protein</fullName>
    </submittedName>
</protein>
<dbReference type="GO" id="GO:0051707">
    <property type="term" value="P:response to other organism"/>
    <property type="evidence" value="ECO:0007669"/>
    <property type="project" value="UniProtKB-ARBA"/>
</dbReference>
<dbReference type="FunFam" id="3.80.10.10:FF:000380">
    <property type="entry name" value="Putative inactive leucine-rich repeat receptor-like protein kinase"/>
    <property type="match status" value="1"/>
</dbReference>
<feature type="chain" id="PRO_5022974618" evidence="8">
    <location>
        <begin position="28"/>
        <end position="775"/>
    </location>
</feature>
<accession>A0A5A7PKW2</accession>
<keyword evidence="11" id="KW-1185">Reference proteome</keyword>
<dbReference type="PANTHER" id="PTHR48006:SF80">
    <property type="entry name" value="PROTEIN KINASE DOMAIN-CONTAINING PROTEIN"/>
    <property type="match status" value="1"/>
</dbReference>
<dbReference type="SUPFAM" id="SSF52058">
    <property type="entry name" value="L domain-like"/>
    <property type="match status" value="1"/>
</dbReference>
<dbReference type="InterPro" id="IPR051824">
    <property type="entry name" value="LRR_Rcpt-Like_S/T_Kinase"/>
</dbReference>
<keyword evidence="10" id="KW-0418">Kinase</keyword>
<comment type="subcellular location">
    <subcellularLocation>
        <location evidence="1">Membrane</location>
        <topology evidence="1">Single-pass type I membrane protein</topology>
    </subcellularLocation>
</comment>
<dbReference type="Gene3D" id="1.10.510.10">
    <property type="entry name" value="Transferase(Phosphotransferase) domain 1"/>
    <property type="match status" value="1"/>
</dbReference>
<name>A0A5A7PKW2_STRAF</name>
<dbReference type="InterPro" id="IPR001611">
    <property type="entry name" value="Leu-rich_rpt"/>
</dbReference>
<evidence type="ECO:0000256" key="3">
    <source>
        <dbReference type="ARBA" id="ARBA00022692"/>
    </source>
</evidence>
<organism evidence="10 11">
    <name type="scientific">Striga asiatica</name>
    <name type="common">Asiatic witchweed</name>
    <name type="synonym">Buchnera asiatica</name>
    <dbReference type="NCBI Taxonomy" id="4170"/>
    <lineage>
        <taxon>Eukaryota</taxon>
        <taxon>Viridiplantae</taxon>
        <taxon>Streptophyta</taxon>
        <taxon>Embryophyta</taxon>
        <taxon>Tracheophyta</taxon>
        <taxon>Spermatophyta</taxon>
        <taxon>Magnoliopsida</taxon>
        <taxon>eudicotyledons</taxon>
        <taxon>Gunneridae</taxon>
        <taxon>Pentapetalae</taxon>
        <taxon>asterids</taxon>
        <taxon>lamiids</taxon>
        <taxon>Lamiales</taxon>
        <taxon>Orobanchaceae</taxon>
        <taxon>Buchnereae</taxon>
        <taxon>Striga</taxon>
    </lineage>
</organism>
<keyword evidence="3 7" id="KW-0812">Transmembrane</keyword>
<evidence type="ECO:0000313" key="10">
    <source>
        <dbReference type="EMBL" id="GER33281.1"/>
    </source>
</evidence>
<dbReference type="FunFam" id="1.10.510.10:FF:000657">
    <property type="entry name" value="Putative inactive leucine-rich repeat receptor-like protein kinase"/>
    <property type="match status" value="1"/>
</dbReference>
<keyword evidence="2" id="KW-0433">Leucine-rich repeat</keyword>
<evidence type="ECO:0000313" key="11">
    <source>
        <dbReference type="Proteomes" id="UP000325081"/>
    </source>
</evidence>
<dbReference type="InterPro" id="IPR011009">
    <property type="entry name" value="Kinase-like_dom_sf"/>
</dbReference>
<keyword evidence="4" id="KW-0677">Repeat</keyword>
<proteinExistence type="predicted"/>
<dbReference type="InterPro" id="IPR000719">
    <property type="entry name" value="Prot_kinase_dom"/>
</dbReference>
<comment type="caution">
    <text evidence="10">The sequence shown here is derived from an EMBL/GenBank/DDBJ whole genome shotgun (WGS) entry which is preliminary data.</text>
</comment>
<evidence type="ECO:0000256" key="8">
    <source>
        <dbReference type="SAM" id="SignalP"/>
    </source>
</evidence>